<comment type="cofactor">
    <cofactor evidence="5">
        <name>[2Fe-2S] cluster</name>
        <dbReference type="ChEBI" id="CHEBI:190135"/>
    </cofactor>
</comment>
<evidence type="ECO:0000256" key="5">
    <source>
        <dbReference type="ARBA" id="ARBA00034078"/>
    </source>
</evidence>
<name>K0IJ50_NITGG</name>
<dbReference type="KEGG" id="nga:Ngar_c12570"/>
<evidence type="ECO:0000313" key="8">
    <source>
        <dbReference type="Proteomes" id="UP000008037"/>
    </source>
</evidence>
<evidence type="ECO:0000256" key="3">
    <source>
        <dbReference type="ARBA" id="ARBA00023004"/>
    </source>
</evidence>
<evidence type="ECO:0000259" key="6">
    <source>
        <dbReference type="PROSITE" id="PS51296"/>
    </source>
</evidence>
<dbReference type="InterPro" id="IPR036922">
    <property type="entry name" value="Rieske_2Fe-2S_sf"/>
</dbReference>
<proteinExistence type="predicted"/>
<dbReference type="EMBL" id="CP002408">
    <property type="protein sequence ID" value="AFU58197.1"/>
    <property type="molecule type" value="Genomic_DNA"/>
</dbReference>
<gene>
    <name evidence="7" type="ordered locus">Ngar_c12570</name>
</gene>
<dbReference type="InParanoid" id="K0IJ50"/>
<keyword evidence="2" id="KW-0479">Metal-binding</keyword>
<organism evidence="7 8">
    <name type="scientific">Nitrososphaera gargensis (strain Ga9.2)</name>
    <dbReference type="NCBI Taxonomy" id="1237085"/>
    <lineage>
        <taxon>Archaea</taxon>
        <taxon>Nitrososphaerota</taxon>
        <taxon>Nitrososphaeria</taxon>
        <taxon>Nitrososphaerales</taxon>
        <taxon>Nitrososphaeraceae</taxon>
        <taxon>Nitrososphaera</taxon>
    </lineage>
</organism>
<evidence type="ECO:0000256" key="2">
    <source>
        <dbReference type="ARBA" id="ARBA00022723"/>
    </source>
</evidence>
<dbReference type="GO" id="GO:0046872">
    <property type="term" value="F:metal ion binding"/>
    <property type="evidence" value="ECO:0007669"/>
    <property type="project" value="UniProtKB-KW"/>
</dbReference>
<reference evidence="7 8" key="1">
    <citation type="journal article" date="2012" name="Environ. Microbiol.">
        <title>The genome of the ammonia-oxidizing Candidatus Nitrososphaera gargensis: insights into metabolic versatility and environmental adaptations.</title>
        <authorList>
            <person name="Spang A."/>
            <person name="Poehlein A."/>
            <person name="Offre P."/>
            <person name="Zumbragel S."/>
            <person name="Haider S."/>
            <person name="Rychlik N."/>
            <person name="Nowka B."/>
            <person name="Schmeisser C."/>
            <person name="Lebedeva E.V."/>
            <person name="Rattei T."/>
            <person name="Bohm C."/>
            <person name="Schmid M."/>
            <person name="Galushko A."/>
            <person name="Hatzenpichler R."/>
            <person name="Weinmaier T."/>
            <person name="Daniel R."/>
            <person name="Schleper C."/>
            <person name="Spieck E."/>
            <person name="Streit W."/>
            <person name="Wagner M."/>
        </authorList>
    </citation>
    <scope>NUCLEOTIDE SEQUENCE [LARGE SCALE GENOMIC DNA]</scope>
    <source>
        <strain evidence="8">Ga9.2</strain>
    </source>
</reference>
<dbReference type="STRING" id="1237085.Ngar_c12570"/>
<dbReference type="HOGENOM" id="CLU_055690_5_0_2"/>
<dbReference type="Pfam" id="PF00355">
    <property type="entry name" value="Rieske"/>
    <property type="match status" value="1"/>
</dbReference>
<keyword evidence="4" id="KW-0411">Iron-sulfur</keyword>
<evidence type="ECO:0000256" key="4">
    <source>
        <dbReference type="ARBA" id="ARBA00023014"/>
    </source>
</evidence>
<dbReference type="SUPFAM" id="SSF50022">
    <property type="entry name" value="ISP domain"/>
    <property type="match status" value="1"/>
</dbReference>
<protein>
    <recommendedName>
        <fullName evidence="6">Rieske domain-containing protein</fullName>
    </recommendedName>
</protein>
<dbReference type="PANTHER" id="PTHR21496:SF0">
    <property type="entry name" value="RIESKE DOMAIN-CONTAINING PROTEIN"/>
    <property type="match status" value="1"/>
</dbReference>
<keyword evidence="3" id="KW-0408">Iron</keyword>
<dbReference type="PANTHER" id="PTHR21496">
    <property type="entry name" value="FERREDOXIN-RELATED"/>
    <property type="match status" value="1"/>
</dbReference>
<dbReference type="AlphaFoldDB" id="K0IJ50"/>
<dbReference type="Gene3D" id="2.102.10.10">
    <property type="entry name" value="Rieske [2Fe-2S] iron-sulphur domain"/>
    <property type="match status" value="1"/>
</dbReference>
<keyword evidence="8" id="KW-1185">Reference proteome</keyword>
<evidence type="ECO:0000313" key="7">
    <source>
        <dbReference type="EMBL" id="AFU58197.1"/>
    </source>
</evidence>
<dbReference type="PROSITE" id="PS51296">
    <property type="entry name" value="RIESKE"/>
    <property type="match status" value="1"/>
</dbReference>
<accession>K0IJ50</accession>
<sequence length="105" mass="11406">MPENNNNFQYVSSVDEVSSGHSKAFSITGERGKIEIALFNLGQFYAISNICVHKGGPLSKGALEGDIVTCPWHGWKYFIKNGKSPHKGGDSISSYPCGFLEDGHV</sequence>
<dbReference type="InterPro" id="IPR017941">
    <property type="entry name" value="Rieske_2Fe-2S"/>
</dbReference>
<dbReference type="BioCyc" id="CNIT1237085:G1324-1255-MONOMER"/>
<evidence type="ECO:0000256" key="1">
    <source>
        <dbReference type="ARBA" id="ARBA00022714"/>
    </source>
</evidence>
<dbReference type="Proteomes" id="UP000008037">
    <property type="component" value="Chromosome"/>
</dbReference>
<dbReference type="GO" id="GO:0051537">
    <property type="term" value="F:2 iron, 2 sulfur cluster binding"/>
    <property type="evidence" value="ECO:0007669"/>
    <property type="project" value="UniProtKB-KW"/>
</dbReference>
<feature type="domain" description="Rieske" evidence="6">
    <location>
        <begin position="9"/>
        <end position="105"/>
    </location>
</feature>
<dbReference type="RefSeq" id="WP_015018734.1">
    <property type="nucleotide sequence ID" value="NC_018719.1"/>
</dbReference>
<keyword evidence="1" id="KW-0001">2Fe-2S</keyword>
<dbReference type="GeneID" id="13797516"/>